<gene>
    <name evidence="3" type="primary">DCC1</name>
    <name evidence="3" type="ORF">GGI25_000061</name>
</gene>
<evidence type="ECO:0000313" key="3">
    <source>
        <dbReference type="EMBL" id="KAJ2681106.1"/>
    </source>
</evidence>
<comment type="caution">
    <text evidence="3">The sequence shown here is derived from an EMBL/GenBank/DDBJ whole genome shotgun (WGS) entry which is preliminary data.</text>
</comment>
<dbReference type="Proteomes" id="UP001151518">
    <property type="component" value="Unassembled WGS sequence"/>
</dbReference>
<dbReference type="GO" id="GO:0000785">
    <property type="term" value="C:chromatin"/>
    <property type="evidence" value="ECO:0007669"/>
    <property type="project" value="TreeGrafter"/>
</dbReference>
<dbReference type="OrthoDB" id="276989at2759"/>
<dbReference type="AlphaFoldDB" id="A0A9W8GDD2"/>
<keyword evidence="2" id="KW-0235">DNA replication</keyword>
<sequence>MTQEEIRSTDGSSGSWGVSASAGYPEEYRLLELTPSILAQLASTHDETALVVRGRETDTATLIDPADTAYQMTTAHTSNNLYLLAREPGRLVLRAMLNQTFELQKTRPQVRARVLEVLAWDTGGAFRGAEFERADAERTPVTDEVLQAHVQAGDAEVRRVLADIPAFRGPANCWRLIDPAYCVDLLRVVLATQVELEWPQLSAHQIHAELNEPVEVVEAVLAKFGTEARGHYTIDGTRVAKYLAEQIFAAEEMRAWPVAEFAAALHATMPPQLQYSTGDAQSVPAAVVRELAYADTHTDPGRTLLVPLFRSALPNEPRARLQRLFEARARWPRTDVQPFLEDLVDVDQQLLAAGDQHACAAASKAIDAWLLKFGRGVRCPDGETVYTSRLK</sequence>
<evidence type="ECO:0000313" key="4">
    <source>
        <dbReference type="Proteomes" id="UP001151518"/>
    </source>
</evidence>
<name>A0A9W8GDD2_9FUNG</name>
<dbReference type="InterPro" id="IPR019128">
    <property type="entry name" value="Dcc1"/>
</dbReference>
<dbReference type="GO" id="GO:0006260">
    <property type="term" value="P:DNA replication"/>
    <property type="evidence" value="ECO:0007669"/>
    <property type="project" value="UniProtKB-KW"/>
</dbReference>
<dbReference type="GO" id="GO:0034088">
    <property type="term" value="P:maintenance of mitotic sister chromatid cohesion"/>
    <property type="evidence" value="ECO:0007669"/>
    <property type="project" value="TreeGrafter"/>
</dbReference>
<organism evidence="3 4">
    <name type="scientific">Coemansia spiralis</name>
    <dbReference type="NCBI Taxonomy" id="417178"/>
    <lineage>
        <taxon>Eukaryota</taxon>
        <taxon>Fungi</taxon>
        <taxon>Fungi incertae sedis</taxon>
        <taxon>Zoopagomycota</taxon>
        <taxon>Kickxellomycotina</taxon>
        <taxon>Kickxellomycetes</taxon>
        <taxon>Kickxellales</taxon>
        <taxon>Kickxellaceae</taxon>
        <taxon>Coemansia</taxon>
    </lineage>
</organism>
<dbReference type="GO" id="GO:0000775">
    <property type="term" value="C:chromosome, centromeric region"/>
    <property type="evidence" value="ECO:0007669"/>
    <property type="project" value="TreeGrafter"/>
</dbReference>
<dbReference type="EMBL" id="JANBTW010000001">
    <property type="protein sequence ID" value="KAJ2681106.1"/>
    <property type="molecule type" value="Genomic_DNA"/>
</dbReference>
<dbReference type="GO" id="GO:0031390">
    <property type="term" value="C:Ctf18 RFC-like complex"/>
    <property type="evidence" value="ECO:0007669"/>
    <property type="project" value="InterPro"/>
</dbReference>
<protein>
    <submittedName>
        <fullName evidence="3">Ctf8p and Ctf18p associating protein</fullName>
    </submittedName>
</protein>
<dbReference type="PANTHER" id="PTHR13395">
    <property type="entry name" value="SISTER CHROMATID COHESION PROTEIN DCC1-RELATED"/>
    <property type="match status" value="1"/>
</dbReference>
<comment type="similarity">
    <text evidence="1">Belongs to the DCC1 family.</text>
</comment>
<evidence type="ECO:0000256" key="2">
    <source>
        <dbReference type="ARBA" id="ARBA00022705"/>
    </source>
</evidence>
<dbReference type="PANTHER" id="PTHR13395:SF6">
    <property type="entry name" value="SISTER CHROMATID COHESION PROTEIN DCC1"/>
    <property type="match status" value="1"/>
</dbReference>
<accession>A0A9W8GDD2</accession>
<dbReference type="Pfam" id="PF09724">
    <property type="entry name" value="Dcc1"/>
    <property type="match status" value="1"/>
</dbReference>
<evidence type="ECO:0000256" key="1">
    <source>
        <dbReference type="ARBA" id="ARBA00007017"/>
    </source>
</evidence>
<reference evidence="3" key="1">
    <citation type="submission" date="2022-07" db="EMBL/GenBank/DDBJ databases">
        <title>Phylogenomic reconstructions and comparative analyses of Kickxellomycotina fungi.</title>
        <authorList>
            <person name="Reynolds N.K."/>
            <person name="Stajich J.E."/>
            <person name="Barry K."/>
            <person name="Grigoriev I.V."/>
            <person name="Crous P."/>
            <person name="Smith M.E."/>
        </authorList>
    </citation>
    <scope>NUCLEOTIDE SEQUENCE</scope>
    <source>
        <strain evidence="3">NRRL 3115</strain>
    </source>
</reference>
<proteinExistence type="inferred from homology"/>